<reference evidence="3" key="1">
    <citation type="journal article" date="2019" name="Int. J. Syst. Evol. Microbiol.">
        <title>The Global Catalogue of Microorganisms (GCM) 10K type strain sequencing project: providing services to taxonomists for standard genome sequencing and annotation.</title>
        <authorList>
            <consortium name="The Broad Institute Genomics Platform"/>
            <consortium name="The Broad Institute Genome Sequencing Center for Infectious Disease"/>
            <person name="Wu L."/>
            <person name="Ma J."/>
        </authorList>
    </citation>
    <scope>NUCLEOTIDE SEQUENCE [LARGE SCALE GENOMIC DNA]</scope>
    <source>
        <strain evidence="3">JCM 17986</strain>
    </source>
</reference>
<dbReference type="Proteomes" id="UP001500466">
    <property type="component" value="Unassembled WGS sequence"/>
</dbReference>
<accession>A0ABP9GLW9</accession>
<dbReference type="Gene3D" id="3.50.50.60">
    <property type="entry name" value="FAD/NAD(P)-binding domain"/>
    <property type="match status" value="2"/>
</dbReference>
<evidence type="ECO:0000259" key="1">
    <source>
        <dbReference type="Pfam" id="PF17885"/>
    </source>
</evidence>
<evidence type="ECO:0000313" key="3">
    <source>
        <dbReference type="Proteomes" id="UP001500466"/>
    </source>
</evidence>
<name>A0ABP9GLW9_9ACTN</name>
<organism evidence="2 3">
    <name type="scientific">Yinghuangia aomiensis</name>
    <dbReference type="NCBI Taxonomy" id="676205"/>
    <lineage>
        <taxon>Bacteria</taxon>
        <taxon>Bacillati</taxon>
        <taxon>Actinomycetota</taxon>
        <taxon>Actinomycetes</taxon>
        <taxon>Kitasatosporales</taxon>
        <taxon>Streptomycetaceae</taxon>
        <taxon>Yinghuangia</taxon>
    </lineage>
</organism>
<gene>
    <name evidence="2" type="ORF">GCM10023205_00620</name>
</gene>
<dbReference type="RefSeq" id="WP_345673146.1">
    <property type="nucleotide sequence ID" value="NZ_BAABHS010000001.1"/>
</dbReference>
<dbReference type="PRINTS" id="PR00420">
    <property type="entry name" value="RNGMNOXGNASE"/>
</dbReference>
<keyword evidence="3" id="KW-1185">Reference proteome</keyword>
<dbReference type="SUPFAM" id="SSF51905">
    <property type="entry name" value="FAD/NAD(P)-binding domain"/>
    <property type="match status" value="1"/>
</dbReference>
<evidence type="ECO:0000313" key="2">
    <source>
        <dbReference type="EMBL" id="GAA4944883.1"/>
    </source>
</evidence>
<proteinExistence type="predicted"/>
<dbReference type="Pfam" id="PF17885">
    <property type="entry name" value="Smoa_sbd"/>
    <property type="match status" value="1"/>
</dbReference>
<dbReference type="EMBL" id="BAABHS010000001">
    <property type="protein sequence ID" value="GAA4944883.1"/>
    <property type="molecule type" value="Genomic_DNA"/>
</dbReference>
<keyword evidence="2" id="KW-0436">Ligase</keyword>
<comment type="caution">
    <text evidence="2">The sequence shown here is derived from an EMBL/GenBank/DDBJ whole genome shotgun (WGS) entry which is preliminary data.</text>
</comment>
<protein>
    <submittedName>
        <fullName evidence="2">Alanine-phosphoribitol ligase</fullName>
    </submittedName>
</protein>
<dbReference type="Gene3D" id="6.10.250.650">
    <property type="match status" value="1"/>
</dbReference>
<dbReference type="Gene3D" id="3.30.9.40">
    <property type="match status" value="1"/>
</dbReference>
<dbReference type="InterPro" id="IPR041654">
    <property type="entry name" value="StyA_sbd"/>
</dbReference>
<dbReference type="InterPro" id="IPR036188">
    <property type="entry name" value="FAD/NAD-bd_sf"/>
</dbReference>
<dbReference type="GO" id="GO:0016874">
    <property type="term" value="F:ligase activity"/>
    <property type="evidence" value="ECO:0007669"/>
    <property type="project" value="UniProtKB-KW"/>
</dbReference>
<sequence length="410" mass="44020">MRKILIVGAGQSGLQLALGLQDRGYEVTVMSDRGPDEIRAGQVMSTQCMFATALDLERDLGLGLWEDEAPCVHGLGVAVAAPDGTRAIDWVGRLDGFAQSVDQRVKMAGWLERFVDRGGNLVVHPVSLSDLDWYARKFDLVLLAAGKGALAAMFDRDPARSPFEQPMRSLAVAYVHGLAPRPDSDLAPVGISVVPGVGELIVIPALTGSGPCDILFFEGVPGGPLDAFQGIRDPEAHLRLTLDLMREFVPWEYARAAGGVELTDARGILAGRYAPTVRRPVSSLPSGGLVLGVADAVVANDPITGQGSNTAARCAAVYLAAIEDRGEEPFDRAWMERTFEAFWAQAGRPVTAWTNAMLAPPEPHVQELLAAAEHHPVLADRFANGFDEPADFDAWFYTPEQAHTYLASLA</sequence>
<feature type="domain" description="Styrene monooxygenase StyA putative substrate binding" evidence="1">
    <location>
        <begin position="146"/>
        <end position="255"/>
    </location>
</feature>